<dbReference type="SUPFAM" id="SSF51391">
    <property type="entry name" value="Thiamin phosphate synthase"/>
    <property type="match status" value="1"/>
</dbReference>
<dbReference type="Gene3D" id="3.20.20.70">
    <property type="entry name" value="Aldolase class I"/>
    <property type="match status" value="1"/>
</dbReference>
<dbReference type="EMBL" id="WMET01000001">
    <property type="protein sequence ID" value="MYL18849.1"/>
    <property type="molecule type" value="Genomic_DNA"/>
</dbReference>
<dbReference type="PANTHER" id="PTHR20857">
    <property type="entry name" value="THIAMINE-PHOSPHATE PYROPHOSPHORYLASE"/>
    <property type="match status" value="1"/>
</dbReference>
<dbReference type="AlphaFoldDB" id="A0A845DPM1"/>
<comment type="pathway">
    <text evidence="1">Cofactor biosynthesis; thiamine diphosphate biosynthesis.</text>
</comment>
<gene>
    <name evidence="4" type="primary">tenI</name>
    <name evidence="4" type="ORF">GLW04_03040</name>
</gene>
<reference evidence="4 5" key="1">
    <citation type="submission" date="2019-11" db="EMBL/GenBank/DDBJ databases">
        <title>Genome sequences of 17 halophilic strains isolated from different environments.</title>
        <authorList>
            <person name="Furrow R.E."/>
        </authorList>
    </citation>
    <scope>NUCLEOTIDE SEQUENCE [LARGE SCALE GENOMIC DNA]</scope>
    <source>
        <strain evidence="4 5">22511_23_Filter</strain>
    </source>
</reference>
<proteinExistence type="predicted"/>
<comment type="caution">
    <text evidence="4">The sequence shown here is derived from an EMBL/GenBank/DDBJ whole genome shotgun (WGS) entry which is preliminary data.</text>
</comment>
<dbReference type="InterPro" id="IPR036206">
    <property type="entry name" value="ThiamineP_synth_sf"/>
</dbReference>
<organism evidence="4 5">
    <name type="scientific">Halobacillus litoralis</name>
    <dbReference type="NCBI Taxonomy" id="45668"/>
    <lineage>
        <taxon>Bacteria</taxon>
        <taxon>Bacillati</taxon>
        <taxon>Bacillota</taxon>
        <taxon>Bacilli</taxon>
        <taxon>Bacillales</taxon>
        <taxon>Bacillaceae</taxon>
        <taxon>Halobacillus</taxon>
    </lineage>
</organism>
<feature type="domain" description="Thiamine phosphate synthase/TenI" evidence="3">
    <location>
        <begin position="21"/>
        <end position="179"/>
    </location>
</feature>
<evidence type="ECO:0000259" key="3">
    <source>
        <dbReference type="Pfam" id="PF02581"/>
    </source>
</evidence>
<accession>A0A845DPM1</accession>
<dbReference type="Proteomes" id="UP000460949">
    <property type="component" value="Unassembled WGS sequence"/>
</dbReference>
<dbReference type="RefSeq" id="WP_160835290.1">
    <property type="nucleotide sequence ID" value="NZ_WMET01000001.1"/>
</dbReference>
<dbReference type="GO" id="GO:0004789">
    <property type="term" value="F:thiamine-phosphate diphosphorylase activity"/>
    <property type="evidence" value="ECO:0007669"/>
    <property type="project" value="TreeGrafter"/>
</dbReference>
<sequence length="199" mass="21217">MNLHVISTGRQSPAELCPRAAAIEPWVDYLHLREKQWSARETADTIETLDSLGFPKEKLVINDRVDVAAAKGVPHVQLAGHSLSVQDVKRAFPSLHVSCSVHSAEEAVAAEAEGADAVLFGHVFETDSKPGLPGRGLGALKTVTGAVSLPVIAIGGLTPENAARLKHYGASGAAVLSGVLLAENAEEAVRRYRYQLERR</sequence>
<evidence type="ECO:0000313" key="4">
    <source>
        <dbReference type="EMBL" id="MYL18849.1"/>
    </source>
</evidence>
<dbReference type="NCBIfam" id="NF005819">
    <property type="entry name" value="PRK07695.1"/>
    <property type="match status" value="1"/>
</dbReference>
<dbReference type="Pfam" id="PF02581">
    <property type="entry name" value="TMP-TENI"/>
    <property type="match status" value="1"/>
</dbReference>
<dbReference type="CDD" id="cd00564">
    <property type="entry name" value="TMP_TenI"/>
    <property type="match status" value="1"/>
</dbReference>
<dbReference type="InterPro" id="IPR013785">
    <property type="entry name" value="Aldolase_TIM"/>
</dbReference>
<evidence type="ECO:0000313" key="5">
    <source>
        <dbReference type="Proteomes" id="UP000460949"/>
    </source>
</evidence>
<dbReference type="GO" id="GO:0005737">
    <property type="term" value="C:cytoplasm"/>
    <property type="evidence" value="ECO:0007669"/>
    <property type="project" value="TreeGrafter"/>
</dbReference>
<dbReference type="InterPro" id="IPR022998">
    <property type="entry name" value="ThiamineP_synth_TenI"/>
</dbReference>
<keyword evidence="2" id="KW-0784">Thiamine biosynthesis</keyword>
<evidence type="ECO:0000256" key="1">
    <source>
        <dbReference type="ARBA" id="ARBA00004948"/>
    </source>
</evidence>
<evidence type="ECO:0000256" key="2">
    <source>
        <dbReference type="ARBA" id="ARBA00022977"/>
    </source>
</evidence>
<dbReference type="PANTHER" id="PTHR20857:SF22">
    <property type="entry name" value="THIAZOLE TAUTOMERASE"/>
    <property type="match status" value="1"/>
</dbReference>
<dbReference type="GO" id="GO:0009228">
    <property type="term" value="P:thiamine biosynthetic process"/>
    <property type="evidence" value="ECO:0007669"/>
    <property type="project" value="UniProtKB-KW"/>
</dbReference>
<protein>
    <submittedName>
        <fullName evidence="4">Thiazole tautomerase TenI</fullName>
    </submittedName>
</protein>
<name>A0A845DPM1_9BACI</name>